<organism evidence="1 2">
    <name type="scientific">Liquorilactobacillus vini DSM 20605</name>
    <dbReference type="NCBI Taxonomy" id="1133569"/>
    <lineage>
        <taxon>Bacteria</taxon>
        <taxon>Bacillati</taxon>
        <taxon>Bacillota</taxon>
        <taxon>Bacilli</taxon>
        <taxon>Lactobacillales</taxon>
        <taxon>Lactobacillaceae</taxon>
        <taxon>Liquorilactobacillus</taxon>
    </lineage>
</organism>
<reference evidence="1 2" key="1">
    <citation type="journal article" date="2015" name="Genome Announc.">
        <title>Expanding the biotechnology potential of lactobacilli through comparative genomics of 213 strains and associated genera.</title>
        <authorList>
            <person name="Sun Z."/>
            <person name="Harris H.M."/>
            <person name="McCann A."/>
            <person name="Guo C."/>
            <person name="Argimon S."/>
            <person name="Zhang W."/>
            <person name="Yang X."/>
            <person name="Jeffery I.B."/>
            <person name="Cooney J.C."/>
            <person name="Kagawa T.F."/>
            <person name="Liu W."/>
            <person name="Song Y."/>
            <person name="Salvetti E."/>
            <person name="Wrobel A."/>
            <person name="Rasinkangas P."/>
            <person name="Parkhill J."/>
            <person name="Rea M.C."/>
            <person name="O'Sullivan O."/>
            <person name="Ritari J."/>
            <person name="Douillard F.P."/>
            <person name="Paul Ross R."/>
            <person name="Yang R."/>
            <person name="Briner A.E."/>
            <person name="Felis G.E."/>
            <person name="de Vos W.M."/>
            <person name="Barrangou R."/>
            <person name="Klaenhammer T.R."/>
            <person name="Caufield P.W."/>
            <person name="Cui Y."/>
            <person name="Zhang H."/>
            <person name="O'Toole P.W."/>
        </authorList>
    </citation>
    <scope>NUCLEOTIDE SEQUENCE [LARGE SCALE GENOMIC DNA]</scope>
    <source>
        <strain evidence="1 2">DSM 20605</strain>
    </source>
</reference>
<dbReference type="Proteomes" id="UP000051576">
    <property type="component" value="Unassembled WGS sequence"/>
</dbReference>
<evidence type="ECO:0000313" key="1">
    <source>
        <dbReference type="EMBL" id="KRM85795.1"/>
    </source>
</evidence>
<dbReference type="STRING" id="1133569.FD21_GL001799"/>
<protein>
    <recommendedName>
        <fullName evidence="3">HTH cro/C1-type domain-containing protein</fullName>
    </recommendedName>
</protein>
<dbReference type="AlphaFoldDB" id="A0A0R2CE39"/>
<dbReference type="EMBL" id="AYYX01000061">
    <property type="protein sequence ID" value="KRM85795.1"/>
    <property type="molecule type" value="Genomic_DNA"/>
</dbReference>
<dbReference type="PATRIC" id="fig|1133569.4.peg.1949"/>
<name>A0A0R2CE39_9LACO</name>
<proteinExistence type="predicted"/>
<keyword evidence="2" id="KW-1185">Reference proteome</keyword>
<dbReference type="RefSeq" id="WP_056970729.1">
    <property type="nucleotide sequence ID" value="NZ_AYYX01000061.1"/>
</dbReference>
<accession>A0A0R2CE39</accession>
<gene>
    <name evidence="1" type="ORF">FD21_GL001799</name>
</gene>
<evidence type="ECO:0008006" key="3">
    <source>
        <dbReference type="Google" id="ProtNLM"/>
    </source>
</evidence>
<evidence type="ECO:0000313" key="2">
    <source>
        <dbReference type="Proteomes" id="UP000051576"/>
    </source>
</evidence>
<comment type="caution">
    <text evidence="1">The sequence shown here is derived from an EMBL/GenBank/DDBJ whole genome shotgun (WGS) entry which is preliminary data.</text>
</comment>
<sequence length="64" mass="7290">MNLDEKQNYLTAVNNLWVQDMQDPNSAKQVKAEKNKLATAVAIRQEREAYSWTQQELAIGADLP</sequence>